<dbReference type="OrthoDB" id="9801799at2"/>
<keyword evidence="1" id="KW-0732">Signal</keyword>
<dbReference type="PIRSF" id="PIRSF002741">
    <property type="entry name" value="MppA"/>
    <property type="match status" value="1"/>
</dbReference>
<gene>
    <name evidence="3" type="ORF">EHF44_20385</name>
</gene>
<proteinExistence type="predicted"/>
<dbReference type="CDD" id="cd08490">
    <property type="entry name" value="PBP2_NikA_DppA_OppA_like_3"/>
    <property type="match status" value="1"/>
</dbReference>
<evidence type="ECO:0000313" key="4">
    <source>
        <dbReference type="Proteomes" id="UP000270411"/>
    </source>
</evidence>
<dbReference type="InterPro" id="IPR039424">
    <property type="entry name" value="SBP_5"/>
</dbReference>
<evidence type="ECO:0000259" key="2">
    <source>
        <dbReference type="Pfam" id="PF00496"/>
    </source>
</evidence>
<dbReference type="PANTHER" id="PTHR30290:SF83">
    <property type="entry name" value="ABC TRANSPORTER SUBSTRATE-BINDING PROTEIN"/>
    <property type="match status" value="1"/>
</dbReference>
<dbReference type="PANTHER" id="PTHR30290">
    <property type="entry name" value="PERIPLASMIC BINDING COMPONENT OF ABC TRANSPORTER"/>
    <property type="match status" value="1"/>
</dbReference>
<dbReference type="GO" id="GO:1904680">
    <property type="term" value="F:peptide transmembrane transporter activity"/>
    <property type="evidence" value="ECO:0007669"/>
    <property type="project" value="TreeGrafter"/>
</dbReference>
<dbReference type="Gene3D" id="3.10.105.10">
    <property type="entry name" value="Dipeptide-binding Protein, Domain 3"/>
    <property type="match status" value="1"/>
</dbReference>
<feature type="signal peptide" evidence="1">
    <location>
        <begin position="1"/>
        <end position="26"/>
    </location>
</feature>
<sequence length="522" mass="55784">MPMPPRSPRRRRLLGAAALAPWLATAPGRATVAPDRTLRVIGPWELSSLDPLRNGYLFSRMQVTETLVDYDAAGRPAPGLARQWTVSADQLLWTFTLRPGARFHDGAPVRAADVAAALERARHAAGVLGVAPIAAIAAADTPAETIRIRLTRPFAPLPALLSHSSTQVLAPSAFGPDGTVRTIVGSGPYRIVELEPPQRFAVAAFDGWQGARPAIARASYLSVGRAEMRALMAEGGQADLAYGLDPGSVVRLAQRASVRLHAVTLPRTTVLKLNAAHPLLADVRVRQAMSLALDRAGIATAILRDRSLAAAQLFPPALPGWHDPALPPLPTDPVRARALLAAAGWRPGPDGTLRRGDDRFALTLRSFPDRPELPVIATAIQEQLRQVGIAVRVAVGNSSEIPLGHRDGSLEMALMSRNYGVVPDAFGTVAQDLGGPAGDGGDWGPMHWRAPDVTDALAALPAASEADAAALRRTVAGTLQRDLPLIPVVWYRQTLAASPQLRGVSIDPFERTYRLTQMEWNR</sequence>
<feature type="chain" id="PRO_5017949905" evidence="1">
    <location>
        <begin position="27"/>
        <end position="522"/>
    </location>
</feature>
<dbReference type="KEGG" id="cpau:EHF44_20385"/>
<reference evidence="4" key="1">
    <citation type="submission" date="2018-11" db="EMBL/GenBank/DDBJ databases">
        <title>FDA dAtabase for Regulatory Grade micrObial Sequences (FDA-ARGOS): Supporting development and validation of Infectious Disease Dx tests.</title>
        <authorList>
            <person name="Goldberg B."/>
            <person name="Campos J."/>
            <person name="Tallon L."/>
            <person name="Sadzewicz L."/>
            <person name="Zhao X."/>
            <person name="Vavikolanu K."/>
            <person name="Mehta A."/>
            <person name="Aluvathingal J."/>
            <person name="Nadendla S."/>
            <person name="Geyer C."/>
            <person name="Nandy P."/>
            <person name="Yan Y."/>
            <person name="Sichtig H."/>
        </authorList>
    </citation>
    <scope>NUCLEOTIDE SEQUENCE [LARGE SCALE GENOMIC DNA]</scope>
    <source>
        <strain evidence="4">FDAARGOS_614</strain>
    </source>
</reference>
<dbReference type="AlphaFoldDB" id="A0A3G8H5L4"/>
<dbReference type="GO" id="GO:0043190">
    <property type="term" value="C:ATP-binding cassette (ABC) transporter complex"/>
    <property type="evidence" value="ECO:0007669"/>
    <property type="project" value="InterPro"/>
</dbReference>
<dbReference type="GO" id="GO:0030288">
    <property type="term" value="C:outer membrane-bounded periplasmic space"/>
    <property type="evidence" value="ECO:0007669"/>
    <property type="project" value="UniProtKB-ARBA"/>
</dbReference>
<organism evidence="3 4">
    <name type="scientific">Cupriavidus pauculus</name>
    <dbReference type="NCBI Taxonomy" id="82633"/>
    <lineage>
        <taxon>Bacteria</taxon>
        <taxon>Pseudomonadati</taxon>
        <taxon>Pseudomonadota</taxon>
        <taxon>Betaproteobacteria</taxon>
        <taxon>Burkholderiales</taxon>
        <taxon>Burkholderiaceae</taxon>
        <taxon>Cupriavidus</taxon>
    </lineage>
</organism>
<evidence type="ECO:0000256" key="1">
    <source>
        <dbReference type="SAM" id="SignalP"/>
    </source>
</evidence>
<dbReference type="RefSeq" id="WP_124685539.1">
    <property type="nucleotide sequence ID" value="NZ_CP033970.1"/>
</dbReference>
<dbReference type="Gene3D" id="3.40.190.10">
    <property type="entry name" value="Periplasmic binding protein-like II"/>
    <property type="match status" value="1"/>
</dbReference>
<evidence type="ECO:0000313" key="3">
    <source>
        <dbReference type="EMBL" id="AZG15807.1"/>
    </source>
</evidence>
<dbReference type="EMBL" id="CP033970">
    <property type="protein sequence ID" value="AZG15807.1"/>
    <property type="molecule type" value="Genomic_DNA"/>
</dbReference>
<accession>A0A3G8H5L4</accession>
<dbReference type="Pfam" id="PF00496">
    <property type="entry name" value="SBP_bac_5"/>
    <property type="match status" value="1"/>
</dbReference>
<dbReference type="Proteomes" id="UP000270411">
    <property type="component" value="Chromosome 2"/>
</dbReference>
<dbReference type="SUPFAM" id="SSF53850">
    <property type="entry name" value="Periplasmic binding protein-like II"/>
    <property type="match status" value="1"/>
</dbReference>
<dbReference type="InterPro" id="IPR000914">
    <property type="entry name" value="SBP_5_dom"/>
</dbReference>
<protein>
    <submittedName>
        <fullName evidence="3">ABC transporter substrate-binding protein</fullName>
    </submittedName>
</protein>
<feature type="domain" description="Solute-binding protein family 5" evidence="2">
    <location>
        <begin position="76"/>
        <end position="425"/>
    </location>
</feature>
<dbReference type="GO" id="GO:0015833">
    <property type="term" value="P:peptide transport"/>
    <property type="evidence" value="ECO:0007669"/>
    <property type="project" value="TreeGrafter"/>
</dbReference>
<dbReference type="InterPro" id="IPR030678">
    <property type="entry name" value="Peptide/Ni-bd"/>
</dbReference>
<name>A0A3G8H5L4_9BURK</name>